<dbReference type="Pfam" id="PF04138">
    <property type="entry name" value="GtrA_DPMS_TM"/>
    <property type="match status" value="1"/>
</dbReference>
<feature type="domain" description="Glycosyltransferase 2-like" evidence="6">
    <location>
        <begin position="6"/>
        <end position="135"/>
    </location>
</feature>
<dbReference type="GO" id="GO:0000271">
    <property type="term" value="P:polysaccharide biosynthetic process"/>
    <property type="evidence" value="ECO:0007669"/>
    <property type="project" value="InterPro"/>
</dbReference>
<organism evidence="8 9">
    <name type="scientific">Candidatus Schekmanbacteria bacterium RBG_13_48_7</name>
    <dbReference type="NCBI Taxonomy" id="1817878"/>
    <lineage>
        <taxon>Bacteria</taxon>
        <taxon>Candidatus Schekmaniibacteriota</taxon>
    </lineage>
</organism>
<reference evidence="8 9" key="1">
    <citation type="journal article" date="2016" name="Nat. Commun.">
        <title>Thousands of microbial genomes shed light on interconnected biogeochemical processes in an aquifer system.</title>
        <authorList>
            <person name="Anantharaman K."/>
            <person name="Brown C.T."/>
            <person name="Hug L.A."/>
            <person name="Sharon I."/>
            <person name="Castelle C.J."/>
            <person name="Probst A.J."/>
            <person name="Thomas B.C."/>
            <person name="Singh A."/>
            <person name="Wilkins M.J."/>
            <person name="Karaoz U."/>
            <person name="Brodie E.L."/>
            <person name="Williams K.H."/>
            <person name="Hubbard S.S."/>
            <person name="Banfield J.F."/>
        </authorList>
    </citation>
    <scope>NUCLEOTIDE SEQUENCE [LARGE SCALE GENOMIC DNA]</scope>
</reference>
<evidence type="ECO:0000256" key="5">
    <source>
        <dbReference type="SAM" id="Phobius"/>
    </source>
</evidence>
<dbReference type="PANTHER" id="PTHR10859">
    <property type="entry name" value="GLYCOSYL TRANSFERASE"/>
    <property type="match status" value="1"/>
</dbReference>
<keyword evidence="2 5" id="KW-0812">Transmembrane</keyword>
<dbReference type="Gene3D" id="3.90.550.10">
    <property type="entry name" value="Spore Coat Polysaccharide Biosynthesis Protein SpsA, Chain A"/>
    <property type="match status" value="1"/>
</dbReference>
<evidence type="ECO:0000313" key="8">
    <source>
        <dbReference type="EMBL" id="OGL49762.1"/>
    </source>
</evidence>
<comment type="subcellular location">
    <subcellularLocation>
        <location evidence="1">Membrane</location>
        <topology evidence="1">Multi-pass membrane protein</topology>
    </subcellularLocation>
</comment>
<evidence type="ECO:0000313" key="9">
    <source>
        <dbReference type="Proteomes" id="UP000179266"/>
    </source>
</evidence>
<dbReference type="PANTHER" id="PTHR10859:SF114">
    <property type="entry name" value="DOLICHOL-PHOSPHATE MANNOSYLTRANSFERASE"/>
    <property type="match status" value="1"/>
</dbReference>
<dbReference type="AlphaFoldDB" id="A0A1F7S7J6"/>
<evidence type="ECO:0000259" key="7">
    <source>
        <dbReference type="Pfam" id="PF04138"/>
    </source>
</evidence>
<evidence type="ECO:0000256" key="2">
    <source>
        <dbReference type="ARBA" id="ARBA00022692"/>
    </source>
</evidence>
<dbReference type="InterPro" id="IPR029044">
    <property type="entry name" value="Nucleotide-diphossugar_trans"/>
</dbReference>
<evidence type="ECO:0000256" key="3">
    <source>
        <dbReference type="ARBA" id="ARBA00022989"/>
    </source>
</evidence>
<dbReference type="EMBL" id="MGDD01000014">
    <property type="protein sequence ID" value="OGL49762.1"/>
    <property type="molecule type" value="Genomic_DNA"/>
</dbReference>
<evidence type="ECO:0000256" key="4">
    <source>
        <dbReference type="ARBA" id="ARBA00023136"/>
    </source>
</evidence>
<keyword evidence="4 5" id="KW-0472">Membrane</keyword>
<name>A0A1F7S7J6_9BACT</name>
<dbReference type="InterPro" id="IPR007267">
    <property type="entry name" value="GtrA_DPMS_TM"/>
</dbReference>
<dbReference type="CDD" id="cd04179">
    <property type="entry name" value="DPM_DPG-synthase_like"/>
    <property type="match status" value="1"/>
</dbReference>
<feature type="transmembrane region" description="Helical" evidence="5">
    <location>
        <begin position="316"/>
        <end position="334"/>
    </location>
</feature>
<feature type="transmembrane region" description="Helical" evidence="5">
    <location>
        <begin position="282"/>
        <end position="304"/>
    </location>
</feature>
<feature type="transmembrane region" description="Helical" evidence="5">
    <location>
        <begin position="220"/>
        <end position="245"/>
    </location>
</feature>
<dbReference type="InterPro" id="IPR001173">
    <property type="entry name" value="Glyco_trans_2-like"/>
</dbReference>
<evidence type="ECO:0008006" key="10">
    <source>
        <dbReference type="Google" id="ProtNLM"/>
    </source>
</evidence>
<dbReference type="GO" id="GO:0006487">
    <property type="term" value="P:protein N-linked glycosylation"/>
    <property type="evidence" value="ECO:0007669"/>
    <property type="project" value="TreeGrafter"/>
</dbReference>
<feature type="transmembrane region" description="Helical" evidence="5">
    <location>
        <begin position="252"/>
        <end position="270"/>
    </location>
</feature>
<evidence type="ECO:0000256" key="1">
    <source>
        <dbReference type="ARBA" id="ARBA00004141"/>
    </source>
</evidence>
<protein>
    <recommendedName>
        <fullName evidence="10">GtrA-like protein domain-containing protein</fullName>
    </recommendedName>
</protein>
<comment type="caution">
    <text evidence="8">The sequence shown here is derived from an EMBL/GenBank/DDBJ whole genome shotgun (WGS) entry which is preliminary data.</text>
</comment>
<dbReference type="SUPFAM" id="SSF53448">
    <property type="entry name" value="Nucleotide-diphospho-sugar transferases"/>
    <property type="match status" value="1"/>
</dbReference>
<dbReference type="GO" id="GO:0016020">
    <property type="term" value="C:membrane"/>
    <property type="evidence" value="ECO:0007669"/>
    <property type="project" value="UniProtKB-SubCell"/>
</dbReference>
<feature type="domain" description="GtrA/DPMS transmembrane" evidence="7">
    <location>
        <begin position="226"/>
        <end position="339"/>
    </location>
</feature>
<accession>A0A1F7S7J6</accession>
<dbReference type="Pfam" id="PF00535">
    <property type="entry name" value="Glycos_transf_2"/>
    <property type="match status" value="1"/>
</dbReference>
<sequence>MINVPVLIPAYNPDRALIDLVKRLLDKKFPHIIVVNDGSHEASSYVFETLETIEHCAVLTHSTNQGKGCALKTGFDYFYDNFPESPGIVTADADGQHTPADILKVADTLIANPDCLIIGTRTFSGSVPFRSMFGNTLTRYVFFLFVGKKIRDTQSGLRGIPKKYIPDFLKLKGDRYEFEINVLISTKSKSIDIIEPEITTVYIDDNRSSHFNPVVDSIRIYLLLIKFAVSSCMAALIDFIVFVLCFRISNNILVSISIARIISCHVNFLYNKQWVFDSKSHFTVSLIKYYALVILIGSLSYTFIKYAQLYLNMNVIVSKIIIEILLFSMSFTIQRDYIFYKKTE</sequence>
<dbReference type="Proteomes" id="UP000179266">
    <property type="component" value="Unassembled WGS sequence"/>
</dbReference>
<keyword evidence="3 5" id="KW-1133">Transmembrane helix</keyword>
<evidence type="ECO:0000259" key="6">
    <source>
        <dbReference type="Pfam" id="PF00535"/>
    </source>
</evidence>
<proteinExistence type="predicted"/>
<gene>
    <name evidence="8" type="ORF">A2161_00345</name>
</gene>